<organism evidence="1 2">
    <name type="scientific">Candidatus Entotheonella gemina</name>
    <dbReference type="NCBI Taxonomy" id="1429439"/>
    <lineage>
        <taxon>Bacteria</taxon>
        <taxon>Pseudomonadati</taxon>
        <taxon>Nitrospinota/Tectimicrobiota group</taxon>
        <taxon>Candidatus Tectimicrobiota</taxon>
        <taxon>Candidatus Entotheonellia</taxon>
        <taxon>Candidatus Entotheonellales</taxon>
        <taxon>Candidatus Entotheonellaceae</taxon>
        <taxon>Candidatus Entotheonella</taxon>
    </lineage>
</organism>
<dbReference type="PANTHER" id="PTHR12993">
    <property type="entry name" value="N-ACETYLGLUCOSAMINYL-PHOSPHATIDYLINOSITOL DE-N-ACETYLASE-RELATED"/>
    <property type="match status" value="1"/>
</dbReference>
<accession>W4M6U6</accession>
<evidence type="ECO:0000313" key="1">
    <source>
        <dbReference type="EMBL" id="ETX05661.1"/>
    </source>
</evidence>
<gene>
    <name evidence="1" type="ORF">ETSY2_21630</name>
</gene>
<evidence type="ECO:0000313" key="2">
    <source>
        <dbReference type="Proteomes" id="UP000019140"/>
    </source>
</evidence>
<name>W4M6U6_9BACT</name>
<comment type="caution">
    <text evidence="1">The sequence shown here is derived from an EMBL/GenBank/DDBJ whole genome shotgun (WGS) entry which is preliminary data.</text>
</comment>
<protein>
    <recommendedName>
        <fullName evidence="3">GlcNAc-PI de-N-acetylase</fullName>
    </recommendedName>
</protein>
<dbReference type="Pfam" id="PF02585">
    <property type="entry name" value="PIG-L"/>
    <property type="match status" value="1"/>
</dbReference>
<keyword evidence="2" id="KW-1185">Reference proteome</keyword>
<dbReference type="SUPFAM" id="SSF102588">
    <property type="entry name" value="LmbE-like"/>
    <property type="match status" value="1"/>
</dbReference>
<dbReference type="Gene3D" id="3.40.50.10320">
    <property type="entry name" value="LmbE-like"/>
    <property type="match status" value="1"/>
</dbReference>
<dbReference type="AlphaFoldDB" id="W4M6U6"/>
<dbReference type="EMBL" id="AZHX01000902">
    <property type="protein sequence ID" value="ETX05661.1"/>
    <property type="molecule type" value="Genomic_DNA"/>
</dbReference>
<dbReference type="InterPro" id="IPR003737">
    <property type="entry name" value="GlcNAc_PI_deacetylase-related"/>
</dbReference>
<dbReference type="GO" id="GO:0016811">
    <property type="term" value="F:hydrolase activity, acting on carbon-nitrogen (but not peptide) bonds, in linear amides"/>
    <property type="evidence" value="ECO:0007669"/>
    <property type="project" value="TreeGrafter"/>
</dbReference>
<sequence>MSDESLTLLVVHAHPDDESSGTGGLLRLAAKRGHTTVVVTCTNGELGDVKDPALSLNPEENPADRARLADVRREELARASAVLDVTHLYMLGYHDSGMQGTKTNAASYAFVNADPDDVTGRLVGIIRQHRPHVVITYDDKGGYGHPDHIMSHRMTMAALEAAADGTHYPEAGVPWDVPKVYYTAWARSEMLRVFKALHFLGRKTPLRDPDFDPDSLGCPDELITTKVDIRPVLHDKWRALFTHRSQMGGSHFFRWLVRLGGRWFYRYESLRCVRSPQPIQPLESDIFSGLD</sequence>
<dbReference type="Proteomes" id="UP000019140">
    <property type="component" value="Unassembled WGS sequence"/>
</dbReference>
<dbReference type="HOGENOM" id="CLU_049311_2_1_7"/>
<dbReference type="PANTHER" id="PTHR12993:SF26">
    <property type="entry name" value="1D-MYO-INOSITOL 2-ACETAMIDO-2-DEOXY-ALPHA-D-GLUCOPYRANOSIDE DEACETYLASE"/>
    <property type="match status" value="1"/>
</dbReference>
<dbReference type="InterPro" id="IPR024078">
    <property type="entry name" value="LmbE-like_dom_sf"/>
</dbReference>
<evidence type="ECO:0008006" key="3">
    <source>
        <dbReference type="Google" id="ProtNLM"/>
    </source>
</evidence>
<proteinExistence type="predicted"/>
<reference evidence="1 2" key="1">
    <citation type="journal article" date="2014" name="Nature">
        <title>An environmental bacterial taxon with a large and distinct metabolic repertoire.</title>
        <authorList>
            <person name="Wilson M.C."/>
            <person name="Mori T."/>
            <person name="Ruckert C."/>
            <person name="Uria A.R."/>
            <person name="Helf M.J."/>
            <person name="Takada K."/>
            <person name="Gernert C."/>
            <person name="Steffens U.A."/>
            <person name="Heycke N."/>
            <person name="Schmitt S."/>
            <person name="Rinke C."/>
            <person name="Helfrich E.J."/>
            <person name="Brachmann A.O."/>
            <person name="Gurgui C."/>
            <person name="Wakimoto T."/>
            <person name="Kracht M."/>
            <person name="Crusemann M."/>
            <person name="Hentschel U."/>
            <person name="Abe I."/>
            <person name="Matsunaga S."/>
            <person name="Kalinowski J."/>
            <person name="Takeyama H."/>
            <person name="Piel J."/>
        </authorList>
    </citation>
    <scope>NUCLEOTIDE SEQUENCE [LARGE SCALE GENOMIC DNA]</scope>
    <source>
        <strain evidence="2">TSY2</strain>
    </source>
</reference>